<sequence length="559" mass="59989">MQRVPKQTRKVNRWNAYLHSQVQAFNKGLDPAEPRPRVHVIAKGIRERWDAMTEEERIAATADAIVELEDIRESKQAAKKESKISSARDIRNTMDGIEAELLDLNTRTGAELLVVQIRPEAENFGNKPRIFMTSPRVGQFFELSMQHSVNDFAVKLQAFCVADIQPRTQPAPILECSPSSSTPASTATPPPPAAAPISMQQQVIEMKRKVKTIINDKLQECAYPVKIPRINYVGFETSISERHGIVCENWPLPNFCAPGGLNSLTELEILYHAWSTGVTVFRKMSPEEHQQFKDARVQHRLQAAIAQANAAALAAQHNAQGIQSPSAGPSFSPVQQPSTPGTTSASDASLQEPVAVDPSATLIYPPEFAHGAPPQSAGSAVHPQLFATPTSVAAAPMEQPVASSSAVTLESPSAPGPTTFVFSTGKRPPPSHFNILGPMGLMPKKPRKKRADAGVKRGPNKRTTGGDANGEEGEAEGPEDGQDGQEQVAAPMDVDGEERNAADVPQGEGQPAAPVPQVQYVVPDPGGTTSVFRVQAQPPMQALLPPEASEPSTQGPPPG</sequence>
<proteinExistence type="predicted"/>
<dbReference type="AlphaFoldDB" id="A0A9P3LE03"/>
<dbReference type="OrthoDB" id="3267359at2759"/>
<feature type="compositionally biased region" description="Polar residues" evidence="1">
    <location>
        <begin position="321"/>
        <end position="349"/>
    </location>
</feature>
<dbReference type="EMBL" id="BPQB01000019">
    <property type="protein sequence ID" value="GJE90958.1"/>
    <property type="molecule type" value="Genomic_DNA"/>
</dbReference>
<gene>
    <name evidence="2" type="ORF">PsYK624_071050</name>
</gene>
<dbReference type="Proteomes" id="UP000703269">
    <property type="component" value="Unassembled WGS sequence"/>
</dbReference>
<feature type="compositionally biased region" description="Low complexity" evidence="1">
    <location>
        <begin position="177"/>
        <end position="187"/>
    </location>
</feature>
<name>A0A9P3LE03_9APHY</name>
<feature type="compositionally biased region" description="Acidic residues" evidence="1">
    <location>
        <begin position="469"/>
        <end position="483"/>
    </location>
</feature>
<keyword evidence="3" id="KW-1185">Reference proteome</keyword>
<feature type="region of interest" description="Disordered" evidence="1">
    <location>
        <begin position="436"/>
        <end position="559"/>
    </location>
</feature>
<organism evidence="2 3">
    <name type="scientific">Phanerochaete sordida</name>
    <dbReference type="NCBI Taxonomy" id="48140"/>
    <lineage>
        <taxon>Eukaryota</taxon>
        <taxon>Fungi</taxon>
        <taxon>Dikarya</taxon>
        <taxon>Basidiomycota</taxon>
        <taxon>Agaricomycotina</taxon>
        <taxon>Agaricomycetes</taxon>
        <taxon>Polyporales</taxon>
        <taxon>Phanerochaetaceae</taxon>
        <taxon>Phanerochaete</taxon>
    </lineage>
</organism>
<feature type="compositionally biased region" description="Low complexity" evidence="1">
    <location>
        <begin position="510"/>
        <end position="523"/>
    </location>
</feature>
<evidence type="ECO:0000313" key="2">
    <source>
        <dbReference type="EMBL" id="GJE90958.1"/>
    </source>
</evidence>
<feature type="region of interest" description="Disordered" evidence="1">
    <location>
        <begin position="316"/>
        <end position="350"/>
    </location>
</feature>
<comment type="caution">
    <text evidence="2">The sequence shown here is derived from an EMBL/GenBank/DDBJ whole genome shotgun (WGS) entry which is preliminary data.</text>
</comment>
<feature type="compositionally biased region" description="Low complexity" evidence="1">
    <location>
        <begin position="535"/>
        <end position="546"/>
    </location>
</feature>
<evidence type="ECO:0000313" key="3">
    <source>
        <dbReference type="Proteomes" id="UP000703269"/>
    </source>
</evidence>
<feature type="region of interest" description="Disordered" evidence="1">
    <location>
        <begin position="173"/>
        <end position="193"/>
    </location>
</feature>
<evidence type="ECO:0000256" key="1">
    <source>
        <dbReference type="SAM" id="MobiDB-lite"/>
    </source>
</evidence>
<reference evidence="2 3" key="1">
    <citation type="submission" date="2021-08" db="EMBL/GenBank/DDBJ databases">
        <title>Draft Genome Sequence of Phanerochaete sordida strain YK-624.</title>
        <authorList>
            <person name="Mori T."/>
            <person name="Dohra H."/>
            <person name="Suzuki T."/>
            <person name="Kawagishi H."/>
            <person name="Hirai H."/>
        </authorList>
    </citation>
    <scope>NUCLEOTIDE SEQUENCE [LARGE SCALE GENOMIC DNA]</scope>
    <source>
        <strain evidence="2 3">YK-624</strain>
    </source>
</reference>
<accession>A0A9P3LE03</accession>
<protein>
    <submittedName>
        <fullName evidence="2">Uncharacterized protein</fullName>
    </submittedName>
</protein>